<dbReference type="GO" id="GO:0003824">
    <property type="term" value="F:catalytic activity"/>
    <property type="evidence" value="ECO:0007669"/>
    <property type="project" value="InterPro"/>
</dbReference>
<feature type="domain" description="HIT" evidence="4">
    <location>
        <begin position="31"/>
        <end position="138"/>
    </location>
</feature>
<dbReference type="PROSITE" id="PS51084">
    <property type="entry name" value="HIT_2"/>
    <property type="match status" value="1"/>
</dbReference>
<evidence type="ECO:0000259" key="4">
    <source>
        <dbReference type="PROSITE" id="PS51084"/>
    </source>
</evidence>
<sequence length="201" mass="21893">MSLPPPVSPTPSPASSDDCPFCSIAHAHPPTAISTPPSSSTAHTILSTPTALAFLDIFPLSPCHILLIPRRHAEKVADLLPGENAVLGAWLPILARAAQRVTGWEDFNVVQNNGVSAAQVVPHVHYHIIPRPNERQREQLAKDRSTGNGTPIYWKSPFGTGVREELDDDDAAKMVVELRREVEKLVSELKVERLLRCGAVL</sequence>
<evidence type="ECO:0000256" key="2">
    <source>
        <dbReference type="PIRSR" id="PIRSR601310-3"/>
    </source>
</evidence>
<dbReference type="GO" id="GO:0009117">
    <property type="term" value="P:nucleotide metabolic process"/>
    <property type="evidence" value="ECO:0007669"/>
    <property type="project" value="TreeGrafter"/>
</dbReference>
<dbReference type="InParanoid" id="A0A4S2MZX3"/>
<dbReference type="EMBL" id="ML220116">
    <property type="protein sequence ID" value="TGZ82203.1"/>
    <property type="molecule type" value="Genomic_DNA"/>
</dbReference>
<accession>A0A4S2MZX3</accession>
<evidence type="ECO:0000256" key="3">
    <source>
        <dbReference type="PROSITE-ProRule" id="PRU00464"/>
    </source>
</evidence>
<dbReference type="InterPro" id="IPR001310">
    <property type="entry name" value="Histidine_triad_HIT"/>
</dbReference>
<evidence type="ECO:0000313" key="5">
    <source>
        <dbReference type="EMBL" id="TGZ82203.1"/>
    </source>
</evidence>
<proteinExistence type="predicted"/>
<dbReference type="AlphaFoldDB" id="A0A4S2MZX3"/>
<evidence type="ECO:0000256" key="1">
    <source>
        <dbReference type="PIRSR" id="PIRSR601310-1"/>
    </source>
</evidence>
<dbReference type="PANTHER" id="PTHR46648:SF2">
    <property type="entry name" value="HIT DOMAIN-CONTAINING PROTEIN"/>
    <property type="match status" value="1"/>
</dbReference>
<dbReference type="InterPro" id="IPR011146">
    <property type="entry name" value="HIT-like"/>
</dbReference>
<organism evidence="5 6">
    <name type="scientific">Ascodesmis nigricans</name>
    <dbReference type="NCBI Taxonomy" id="341454"/>
    <lineage>
        <taxon>Eukaryota</taxon>
        <taxon>Fungi</taxon>
        <taxon>Dikarya</taxon>
        <taxon>Ascomycota</taxon>
        <taxon>Pezizomycotina</taxon>
        <taxon>Pezizomycetes</taxon>
        <taxon>Pezizales</taxon>
        <taxon>Ascodesmidaceae</taxon>
        <taxon>Ascodesmis</taxon>
    </lineage>
</organism>
<reference evidence="5 6" key="1">
    <citation type="submission" date="2019-04" db="EMBL/GenBank/DDBJ databases">
        <title>Comparative genomics and transcriptomics to analyze fruiting body development in filamentous ascomycetes.</title>
        <authorList>
            <consortium name="DOE Joint Genome Institute"/>
            <person name="Lutkenhaus R."/>
            <person name="Traeger S."/>
            <person name="Breuer J."/>
            <person name="Kuo A."/>
            <person name="Lipzen A."/>
            <person name="Pangilinan J."/>
            <person name="Dilworth D."/>
            <person name="Sandor L."/>
            <person name="Poggeler S."/>
            <person name="Barry K."/>
            <person name="Grigoriev I.V."/>
            <person name="Nowrousian M."/>
        </authorList>
    </citation>
    <scope>NUCLEOTIDE SEQUENCE [LARGE SCALE GENOMIC DNA]</scope>
    <source>
        <strain evidence="5 6">CBS 389.68</strain>
    </source>
</reference>
<feature type="active site" description="Tele-AMP-histidine intermediate" evidence="1">
    <location>
        <position position="125"/>
    </location>
</feature>
<dbReference type="Proteomes" id="UP000298138">
    <property type="component" value="Unassembled WGS sequence"/>
</dbReference>
<dbReference type="Pfam" id="PF01230">
    <property type="entry name" value="HIT"/>
    <property type="match status" value="1"/>
</dbReference>
<name>A0A4S2MZX3_9PEZI</name>
<protein>
    <submittedName>
        <fullName evidence="5">HIT-like protein</fullName>
    </submittedName>
</protein>
<dbReference type="PRINTS" id="PR00332">
    <property type="entry name" value="HISTRIAD"/>
</dbReference>
<evidence type="ECO:0000313" key="6">
    <source>
        <dbReference type="Proteomes" id="UP000298138"/>
    </source>
</evidence>
<dbReference type="Gene3D" id="3.30.428.10">
    <property type="entry name" value="HIT-like"/>
    <property type="match status" value="1"/>
</dbReference>
<gene>
    <name evidence="5" type="ORF">EX30DRAFT_370882</name>
</gene>
<dbReference type="OrthoDB" id="1915375at2759"/>
<dbReference type="PANTHER" id="PTHR46648">
    <property type="entry name" value="HIT FAMILY PROTEIN 1"/>
    <property type="match status" value="1"/>
</dbReference>
<keyword evidence="6" id="KW-1185">Reference proteome</keyword>
<feature type="short sequence motif" description="Histidine triad motif" evidence="2 3">
    <location>
        <begin position="123"/>
        <end position="127"/>
    </location>
</feature>
<dbReference type="InterPro" id="IPR036265">
    <property type="entry name" value="HIT-like_sf"/>
</dbReference>
<dbReference type="SUPFAM" id="SSF54197">
    <property type="entry name" value="HIT-like"/>
    <property type="match status" value="1"/>
</dbReference>
<dbReference type="STRING" id="341454.A0A4S2MZX3"/>